<evidence type="ECO:0000256" key="11">
    <source>
        <dbReference type="SAM" id="MobiDB-lite"/>
    </source>
</evidence>
<organism evidence="12">
    <name type="scientific">Attheya septentrionalis</name>
    <dbReference type="NCBI Taxonomy" id="420275"/>
    <lineage>
        <taxon>Eukaryota</taxon>
        <taxon>Sar</taxon>
        <taxon>Stramenopiles</taxon>
        <taxon>Ochrophyta</taxon>
        <taxon>Bacillariophyta</taxon>
        <taxon>Coscinodiscophyceae</taxon>
        <taxon>Chaetocerotophycidae</taxon>
        <taxon>Chaetocerotales</taxon>
        <taxon>Attheyaceae</taxon>
        <taxon>Attheya</taxon>
    </lineage>
</organism>
<comment type="catalytic activity">
    <reaction evidence="10">
        <text>[protein]-C-terminal S-[(2E,6E)-farnesyl]-L-cysteine + S-adenosyl-L-methionine = [protein]-C-terminal S-[(2E,6E)-farnesyl]-L-cysteine methyl ester + S-adenosyl-L-homocysteine</text>
        <dbReference type="Rhea" id="RHEA:21672"/>
        <dbReference type="Rhea" id="RHEA-COMP:12125"/>
        <dbReference type="Rhea" id="RHEA-COMP:12126"/>
        <dbReference type="ChEBI" id="CHEBI:57856"/>
        <dbReference type="ChEBI" id="CHEBI:59789"/>
        <dbReference type="ChEBI" id="CHEBI:90510"/>
        <dbReference type="ChEBI" id="CHEBI:90511"/>
        <dbReference type="EC" id="2.1.1.100"/>
    </reaction>
</comment>
<feature type="transmembrane region" description="Helical" evidence="10">
    <location>
        <begin position="134"/>
        <end position="153"/>
    </location>
</feature>
<gene>
    <name evidence="12" type="ORF">ASEP1449_LOCUS20025</name>
</gene>
<dbReference type="PANTHER" id="PTHR12714">
    <property type="entry name" value="PROTEIN-S ISOPRENYLCYSTEINE O-METHYLTRANSFERASE"/>
    <property type="match status" value="1"/>
</dbReference>
<dbReference type="Pfam" id="PF04140">
    <property type="entry name" value="ICMT"/>
    <property type="match status" value="1"/>
</dbReference>
<feature type="transmembrane region" description="Helical" evidence="10">
    <location>
        <begin position="61"/>
        <end position="80"/>
    </location>
</feature>
<feature type="transmembrane region" description="Helical" evidence="10">
    <location>
        <begin position="100"/>
        <end position="122"/>
    </location>
</feature>
<evidence type="ECO:0000256" key="8">
    <source>
        <dbReference type="ARBA" id="ARBA00022989"/>
    </source>
</evidence>
<keyword evidence="5" id="KW-0808">Transferase</keyword>
<dbReference type="PROSITE" id="PS51564">
    <property type="entry name" value="SAM_ICMT"/>
    <property type="match status" value="1"/>
</dbReference>
<feature type="transmembrane region" description="Helical" evidence="10">
    <location>
        <begin position="165"/>
        <end position="185"/>
    </location>
</feature>
<evidence type="ECO:0000256" key="10">
    <source>
        <dbReference type="RuleBase" id="RU362022"/>
    </source>
</evidence>
<evidence type="ECO:0000256" key="2">
    <source>
        <dbReference type="ARBA" id="ARBA00009140"/>
    </source>
</evidence>
<sequence>MSSPSTSSSTSSVEGRRDPIRVTSSLVSAGLESVKRLQLALNFKGWEECPQFRTKLSLGRVALVASVLSVIWGMHVMWIMNQIIMTHGVLNSTTICISVIWPTYVVVLCTFHLAEFFVTALYNPTVLSSDSFMVNHSLAYTVAALISWAEFWIKSWLFPTNSFSASVSMVGLVLIVMGQICRTLAMKTCGESFNHVIQQSKKDSHVLITHGIYRFGRHPSYFGFFYWSIGTQLLLCNPISCCLYAGASWTFFHRRIPYEEATLMKHFPNEYPAYHASSYIGIPFLNLFPPNLSPTPNNTNNVPASSSSSTSTTSSRPLTADQHKRPSFQETGRL</sequence>
<evidence type="ECO:0000256" key="7">
    <source>
        <dbReference type="ARBA" id="ARBA00022692"/>
    </source>
</evidence>
<evidence type="ECO:0000256" key="3">
    <source>
        <dbReference type="ARBA" id="ARBA00012151"/>
    </source>
</evidence>
<comment type="subcellular location">
    <subcellularLocation>
        <location evidence="10">Endoplasmic reticulum membrane</location>
        <topology evidence="10">Multi-pass membrane protein</topology>
    </subcellularLocation>
    <subcellularLocation>
        <location evidence="1">Membrane</location>
        <topology evidence="1">Multi-pass membrane protein</topology>
    </subcellularLocation>
</comment>
<proteinExistence type="inferred from homology"/>
<dbReference type="PANTHER" id="PTHR12714:SF9">
    <property type="entry name" value="PROTEIN-S-ISOPRENYLCYSTEINE O-METHYLTRANSFERASE"/>
    <property type="match status" value="1"/>
</dbReference>
<evidence type="ECO:0000313" key="12">
    <source>
        <dbReference type="EMBL" id="CAD9828190.1"/>
    </source>
</evidence>
<evidence type="ECO:0000256" key="4">
    <source>
        <dbReference type="ARBA" id="ARBA00022603"/>
    </source>
</evidence>
<dbReference type="InterPro" id="IPR025770">
    <property type="entry name" value="PPMT_MeTrfase"/>
</dbReference>
<protein>
    <recommendedName>
        <fullName evidence="3 10">Protein-S-isoprenylcysteine O-methyltransferase</fullName>
        <ecNumber evidence="3 10">2.1.1.100</ecNumber>
    </recommendedName>
</protein>
<evidence type="ECO:0000256" key="5">
    <source>
        <dbReference type="ARBA" id="ARBA00022679"/>
    </source>
</evidence>
<dbReference type="EMBL" id="HBHQ01029511">
    <property type="protein sequence ID" value="CAD9828190.1"/>
    <property type="molecule type" value="Transcribed_RNA"/>
</dbReference>
<dbReference type="InterPro" id="IPR007269">
    <property type="entry name" value="ICMT_MeTrfase"/>
</dbReference>
<feature type="compositionally biased region" description="Low complexity" evidence="11">
    <location>
        <begin position="296"/>
        <end position="319"/>
    </location>
</feature>
<dbReference type="GO" id="GO:0032259">
    <property type="term" value="P:methylation"/>
    <property type="evidence" value="ECO:0007669"/>
    <property type="project" value="UniProtKB-KW"/>
</dbReference>
<keyword evidence="10" id="KW-0256">Endoplasmic reticulum</keyword>
<keyword evidence="8 10" id="KW-1133">Transmembrane helix</keyword>
<dbReference type="GO" id="GO:0004671">
    <property type="term" value="F:protein C-terminal S-isoprenylcysteine carboxyl O-methyltransferase activity"/>
    <property type="evidence" value="ECO:0007669"/>
    <property type="project" value="UniProtKB-EC"/>
</dbReference>
<name>A0A7S2URP1_9STRA</name>
<keyword evidence="4 10" id="KW-0489">Methyltransferase</keyword>
<evidence type="ECO:0000256" key="9">
    <source>
        <dbReference type="ARBA" id="ARBA00023136"/>
    </source>
</evidence>
<dbReference type="Gene3D" id="1.20.120.1630">
    <property type="match status" value="1"/>
</dbReference>
<accession>A0A7S2URP1</accession>
<dbReference type="GO" id="GO:0005789">
    <property type="term" value="C:endoplasmic reticulum membrane"/>
    <property type="evidence" value="ECO:0007669"/>
    <property type="project" value="UniProtKB-SubCell"/>
</dbReference>
<keyword evidence="6 10" id="KW-0949">S-adenosyl-L-methionine</keyword>
<dbReference type="AlphaFoldDB" id="A0A7S2URP1"/>
<evidence type="ECO:0000256" key="1">
    <source>
        <dbReference type="ARBA" id="ARBA00004141"/>
    </source>
</evidence>
<evidence type="ECO:0000256" key="6">
    <source>
        <dbReference type="ARBA" id="ARBA00022691"/>
    </source>
</evidence>
<reference evidence="12" key="1">
    <citation type="submission" date="2021-01" db="EMBL/GenBank/DDBJ databases">
        <authorList>
            <person name="Corre E."/>
            <person name="Pelletier E."/>
            <person name="Niang G."/>
            <person name="Scheremetjew M."/>
            <person name="Finn R."/>
            <person name="Kale V."/>
            <person name="Holt S."/>
            <person name="Cochrane G."/>
            <person name="Meng A."/>
            <person name="Brown T."/>
            <person name="Cohen L."/>
        </authorList>
    </citation>
    <scope>NUCLEOTIDE SEQUENCE</scope>
    <source>
        <strain evidence="12">CCMP2084</strain>
    </source>
</reference>
<comment type="similarity">
    <text evidence="2 10">Belongs to the class VI-like SAM-binding methyltransferase superfamily. Isoprenylcysteine carboxyl methyltransferase family.</text>
</comment>
<feature type="region of interest" description="Disordered" evidence="11">
    <location>
        <begin position="296"/>
        <end position="334"/>
    </location>
</feature>
<keyword evidence="7 10" id="KW-0812">Transmembrane</keyword>
<dbReference type="EC" id="2.1.1.100" evidence="3 10"/>
<keyword evidence="9 10" id="KW-0472">Membrane</keyword>